<keyword evidence="2" id="KW-1185">Reference proteome</keyword>
<dbReference type="Proteomes" id="UP000748752">
    <property type="component" value="Unassembled WGS sequence"/>
</dbReference>
<dbReference type="EMBL" id="NRRV01000116">
    <property type="protein sequence ID" value="MBK1633769.1"/>
    <property type="molecule type" value="Genomic_DNA"/>
</dbReference>
<accession>A0ABS1CPA1</accession>
<comment type="caution">
    <text evidence="1">The sequence shown here is derived from an EMBL/GenBank/DDBJ whole genome shotgun (WGS) entry which is preliminary data.</text>
</comment>
<dbReference type="InterPro" id="IPR048166">
    <property type="entry name" value="VVA0879-like"/>
</dbReference>
<protein>
    <submittedName>
        <fullName evidence="1">Uncharacterized protein</fullName>
    </submittedName>
</protein>
<evidence type="ECO:0000313" key="1">
    <source>
        <dbReference type="EMBL" id="MBK1633769.1"/>
    </source>
</evidence>
<name>A0ABS1CPA1_9GAMM</name>
<dbReference type="RefSeq" id="WP_200243087.1">
    <property type="nucleotide sequence ID" value="NZ_NRRV01000116.1"/>
</dbReference>
<sequence>MPEPTAPAAYTREQWLAEAKRRFGPDPLDWRFACPVCGHVASARDWRAAGAPEGAVGFACVGRWLPQARDAFGTAGPGPCNYTGGGLFRLNPVTVEHDGETFQVFAFAEPETSHA</sequence>
<organism evidence="1 2">
    <name type="scientific">Thiohalocapsa halophila</name>
    <dbReference type="NCBI Taxonomy" id="69359"/>
    <lineage>
        <taxon>Bacteria</taxon>
        <taxon>Pseudomonadati</taxon>
        <taxon>Pseudomonadota</taxon>
        <taxon>Gammaproteobacteria</taxon>
        <taxon>Chromatiales</taxon>
        <taxon>Chromatiaceae</taxon>
        <taxon>Thiohalocapsa</taxon>
    </lineage>
</organism>
<proteinExistence type="predicted"/>
<evidence type="ECO:0000313" key="2">
    <source>
        <dbReference type="Proteomes" id="UP000748752"/>
    </source>
</evidence>
<reference evidence="1 2" key="1">
    <citation type="journal article" date="2020" name="Microorganisms">
        <title>Osmotic Adaptation and Compatible Solute Biosynthesis of Phototrophic Bacteria as Revealed from Genome Analyses.</title>
        <authorList>
            <person name="Imhoff J.F."/>
            <person name="Rahn T."/>
            <person name="Kunzel S."/>
            <person name="Keller A."/>
            <person name="Neulinger S.C."/>
        </authorList>
    </citation>
    <scope>NUCLEOTIDE SEQUENCE [LARGE SCALE GENOMIC DNA]</scope>
    <source>
        <strain evidence="1 2">DSM 6210</strain>
    </source>
</reference>
<dbReference type="NCBIfam" id="NF041591">
    <property type="entry name" value="CxxC_VVA0879"/>
    <property type="match status" value="1"/>
</dbReference>
<gene>
    <name evidence="1" type="ORF">CKO31_24125</name>
</gene>